<accession>A0A0D9P8U6</accession>
<proteinExistence type="predicted"/>
<dbReference type="Gene3D" id="3.90.25.10">
    <property type="entry name" value="UDP-galactose 4-epimerase, domain 1"/>
    <property type="match status" value="1"/>
</dbReference>
<dbReference type="Proteomes" id="UP000054544">
    <property type="component" value="Unassembled WGS sequence"/>
</dbReference>
<dbReference type="STRING" id="1291518.A0A0D9P8U6"/>
<keyword evidence="2" id="KW-1185">Reference proteome</keyword>
<reference evidence="2" key="1">
    <citation type="journal article" date="2014" name="BMC Genomics">
        <title>The genome sequence of the biocontrol fungus Metarhizium anisopliae and comparative genomics of Metarhizium species.</title>
        <authorList>
            <person name="Pattemore J.A."/>
            <person name="Hane J.K."/>
            <person name="Williams A.H."/>
            <person name="Wilson B.A."/>
            <person name="Stodart B.J."/>
            <person name="Ash G.J."/>
        </authorList>
    </citation>
    <scope>NUCLEOTIDE SEQUENCE [LARGE SCALE GENOMIC DNA]</scope>
    <source>
        <strain evidence="2">BRIP 53293</strain>
    </source>
</reference>
<sequence>MQRDAIIPLVDVDTIGRFGVAAFMGPERFDKQEIELVDEFSTVDKVLGKLGRATGRDLQTVVCGILDTERVKAWGMPVSSMDKFIGREMERVLETYKQGDGVE</sequence>
<evidence type="ECO:0008006" key="3">
    <source>
        <dbReference type="Google" id="ProtNLM"/>
    </source>
</evidence>
<protein>
    <recommendedName>
        <fullName evidence="3">NmrA-like domain-containing protein</fullName>
    </recommendedName>
</protein>
<evidence type="ECO:0000313" key="2">
    <source>
        <dbReference type="Proteomes" id="UP000054544"/>
    </source>
</evidence>
<name>A0A0D9P8U6_METAN</name>
<dbReference type="AlphaFoldDB" id="A0A0D9P8U6"/>
<evidence type="ECO:0000313" key="1">
    <source>
        <dbReference type="EMBL" id="KJK82682.1"/>
    </source>
</evidence>
<dbReference type="Gene3D" id="3.40.50.720">
    <property type="entry name" value="NAD(P)-binding Rossmann-like Domain"/>
    <property type="match status" value="1"/>
</dbReference>
<organism evidence="1 2">
    <name type="scientific">Metarhizium anisopliae BRIP 53293</name>
    <dbReference type="NCBI Taxonomy" id="1291518"/>
    <lineage>
        <taxon>Eukaryota</taxon>
        <taxon>Fungi</taxon>
        <taxon>Dikarya</taxon>
        <taxon>Ascomycota</taxon>
        <taxon>Pezizomycotina</taxon>
        <taxon>Sordariomycetes</taxon>
        <taxon>Hypocreomycetidae</taxon>
        <taxon>Hypocreales</taxon>
        <taxon>Clavicipitaceae</taxon>
        <taxon>Metarhizium</taxon>
    </lineage>
</organism>
<gene>
    <name evidence="1" type="ORF">H634G_01819</name>
</gene>
<dbReference type="EMBL" id="KE384722">
    <property type="protein sequence ID" value="KJK82682.1"/>
    <property type="molecule type" value="Genomic_DNA"/>
</dbReference>